<evidence type="ECO:0000313" key="2">
    <source>
        <dbReference type="Proteomes" id="UP001065298"/>
    </source>
</evidence>
<comment type="caution">
    <text evidence="1">The sequence shown here is derived from an EMBL/GenBank/DDBJ whole genome shotgun (WGS) entry which is preliminary data.</text>
</comment>
<evidence type="ECO:0000313" key="1">
    <source>
        <dbReference type="EMBL" id="KAI8666188.1"/>
    </source>
</evidence>
<protein>
    <submittedName>
        <fullName evidence="1">Uncharacterized protein</fullName>
    </submittedName>
</protein>
<accession>A0ACC0QSD4</accession>
<reference evidence="1" key="1">
    <citation type="submission" date="2022-06" db="EMBL/GenBank/DDBJ databases">
        <title>Fusarium solani species complex genomes reveal bases of compartmentalisation and animal pathogenesis.</title>
        <authorList>
            <person name="Tsai I.J."/>
        </authorList>
    </citation>
    <scope>NUCLEOTIDE SEQUENCE</scope>
    <source>
        <strain evidence="1">Fu6.1</strain>
    </source>
</reference>
<proteinExistence type="predicted"/>
<dbReference type="Proteomes" id="UP001065298">
    <property type="component" value="Chromosome 6"/>
</dbReference>
<gene>
    <name evidence="1" type="ORF">NCS57_00842900</name>
</gene>
<name>A0ACC0QSD4_9HYPO</name>
<keyword evidence="2" id="KW-1185">Reference proteome</keyword>
<sequence>MLSRRLLAEPETSTIFDTTMRVTETTPLLGEPSSACPDRNQVDNPGKHNYILCPHAPSHHFHINFVVPQSATDGDQDSSDGRLSVIPEEDEERVSPNEEPDDSIRGLNTATDSSDEELDVPQERAVYLQPVMVPIVVHQRSGQTLEDEDTWEVGCVSRFCWPLMSLFRALDNAPDEQDGPRPPAPLSEAEDSDAEFADDEHSSTESSAASSTSTPHMALLMPAVRVYGQSSLWSQVLVSSV</sequence>
<dbReference type="EMBL" id="CM046508">
    <property type="protein sequence ID" value="KAI8666188.1"/>
    <property type="molecule type" value="Genomic_DNA"/>
</dbReference>
<organism evidence="1 2">
    <name type="scientific">Fusarium keratoplasticum</name>
    <dbReference type="NCBI Taxonomy" id="1328300"/>
    <lineage>
        <taxon>Eukaryota</taxon>
        <taxon>Fungi</taxon>
        <taxon>Dikarya</taxon>
        <taxon>Ascomycota</taxon>
        <taxon>Pezizomycotina</taxon>
        <taxon>Sordariomycetes</taxon>
        <taxon>Hypocreomycetidae</taxon>
        <taxon>Hypocreales</taxon>
        <taxon>Nectriaceae</taxon>
        <taxon>Fusarium</taxon>
        <taxon>Fusarium solani species complex</taxon>
    </lineage>
</organism>